<keyword evidence="3 5" id="KW-0378">Hydrolase</keyword>
<dbReference type="Proteomes" id="UP001174691">
    <property type="component" value="Unassembled WGS sequence"/>
</dbReference>
<dbReference type="EMBL" id="JANBVN010000009">
    <property type="protein sequence ID" value="KAJ9164791.1"/>
    <property type="molecule type" value="Genomic_DNA"/>
</dbReference>
<protein>
    <submittedName>
        <fullName evidence="9">Subtilisin-like protein</fullName>
    </submittedName>
</protein>
<keyword evidence="10" id="KW-1185">Reference proteome</keyword>
<accession>A0AA38VTE2</accession>
<evidence type="ECO:0000313" key="10">
    <source>
        <dbReference type="Proteomes" id="UP001174691"/>
    </source>
</evidence>
<evidence type="ECO:0000256" key="2">
    <source>
        <dbReference type="ARBA" id="ARBA00022670"/>
    </source>
</evidence>
<dbReference type="AlphaFoldDB" id="A0AA38VTE2"/>
<dbReference type="SUPFAM" id="SSF54897">
    <property type="entry name" value="Protease propeptides/inhibitors"/>
    <property type="match status" value="1"/>
</dbReference>
<dbReference type="PROSITE" id="PS00136">
    <property type="entry name" value="SUBTILASE_ASP"/>
    <property type="match status" value="1"/>
</dbReference>
<feature type="domain" description="Peptidase S8/S53" evidence="8">
    <location>
        <begin position="175"/>
        <end position="407"/>
    </location>
</feature>
<dbReference type="SUPFAM" id="SSF52743">
    <property type="entry name" value="Subtilisin-like"/>
    <property type="match status" value="1"/>
</dbReference>
<name>A0AA38VTE2_9PEZI</name>
<dbReference type="InterPro" id="IPR000209">
    <property type="entry name" value="Peptidase_S8/S53_dom"/>
</dbReference>
<evidence type="ECO:0000256" key="1">
    <source>
        <dbReference type="ARBA" id="ARBA00011073"/>
    </source>
</evidence>
<reference evidence="9" key="1">
    <citation type="submission" date="2022-07" db="EMBL/GenBank/DDBJ databases">
        <title>Fungi with potential for degradation of polypropylene.</title>
        <authorList>
            <person name="Gostincar C."/>
        </authorList>
    </citation>
    <scope>NUCLEOTIDE SEQUENCE</scope>
    <source>
        <strain evidence="9">EXF-13287</strain>
    </source>
</reference>
<comment type="similarity">
    <text evidence="1 5 6">Belongs to the peptidase S8 family.</text>
</comment>
<dbReference type="InterPro" id="IPR034193">
    <property type="entry name" value="PCSK9_ProteinaseK-like"/>
</dbReference>
<dbReference type="Gene3D" id="3.40.50.200">
    <property type="entry name" value="Peptidase S8/S53 domain"/>
    <property type="match status" value="1"/>
</dbReference>
<feature type="active site" description="Charge relay system" evidence="5">
    <location>
        <position position="214"/>
    </location>
</feature>
<evidence type="ECO:0000259" key="8">
    <source>
        <dbReference type="Pfam" id="PF00082"/>
    </source>
</evidence>
<keyword evidence="7" id="KW-0732">Signal</keyword>
<dbReference type="GO" id="GO:0004252">
    <property type="term" value="F:serine-type endopeptidase activity"/>
    <property type="evidence" value="ECO:0007669"/>
    <property type="project" value="UniProtKB-UniRule"/>
</dbReference>
<evidence type="ECO:0000256" key="6">
    <source>
        <dbReference type="RuleBase" id="RU003355"/>
    </source>
</evidence>
<dbReference type="GO" id="GO:0006508">
    <property type="term" value="P:proteolysis"/>
    <property type="evidence" value="ECO:0007669"/>
    <property type="project" value="UniProtKB-KW"/>
</dbReference>
<dbReference type="PANTHER" id="PTHR43806">
    <property type="entry name" value="PEPTIDASE S8"/>
    <property type="match status" value="1"/>
</dbReference>
<evidence type="ECO:0000256" key="4">
    <source>
        <dbReference type="ARBA" id="ARBA00022825"/>
    </source>
</evidence>
<dbReference type="Pfam" id="PF00082">
    <property type="entry name" value="Peptidase_S8"/>
    <property type="match status" value="1"/>
</dbReference>
<keyword evidence="2 5" id="KW-0645">Protease</keyword>
<dbReference type="InterPro" id="IPR023827">
    <property type="entry name" value="Peptidase_S8_Asp-AS"/>
</dbReference>
<feature type="active site" description="Charge relay system" evidence="5">
    <location>
        <position position="177"/>
    </location>
</feature>
<dbReference type="CDD" id="cd04077">
    <property type="entry name" value="Peptidases_S8_PCSK9_ProteinaseK_like"/>
    <property type="match status" value="1"/>
</dbReference>
<feature type="active site" description="Charge relay system" evidence="5">
    <location>
        <position position="371"/>
    </location>
</feature>
<evidence type="ECO:0000256" key="7">
    <source>
        <dbReference type="SAM" id="SignalP"/>
    </source>
</evidence>
<keyword evidence="4 5" id="KW-0720">Serine protease</keyword>
<gene>
    <name evidence="9" type="ORF">NKR19_g1040</name>
</gene>
<comment type="caution">
    <text evidence="9">The sequence shown here is derived from an EMBL/GenBank/DDBJ whole genome shotgun (WGS) entry which is preliminary data.</text>
</comment>
<dbReference type="InterPro" id="IPR036852">
    <property type="entry name" value="Peptidase_S8/S53_dom_sf"/>
</dbReference>
<proteinExistence type="inferred from homology"/>
<evidence type="ECO:0000313" key="9">
    <source>
        <dbReference type="EMBL" id="KAJ9164791.1"/>
    </source>
</evidence>
<dbReference type="PROSITE" id="PS51892">
    <property type="entry name" value="SUBTILASE"/>
    <property type="match status" value="1"/>
</dbReference>
<evidence type="ECO:0000256" key="3">
    <source>
        <dbReference type="ARBA" id="ARBA00022801"/>
    </source>
</evidence>
<organism evidence="9 10">
    <name type="scientific">Coniochaeta hoffmannii</name>
    <dbReference type="NCBI Taxonomy" id="91930"/>
    <lineage>
        <taxon>Eukaryota</taxon>
        <taxon>Fungi</taxon>
        <taxon>Dikarya</taxon>
        <taxon>Ascomycota</taxon>
        <taxon>Pezizomycotina</taxon>
        <taxon>Sordariomycetes</taxon>
        <taxon>Sordariomycetidae</taxon>
        <taxon>Coniochaetales</taxon>
        <taxon>Coniochaetaceae</taxon>
        <taxon>Coniochaeta</taxon>
    </lineage>
</organism>
<dbReference type="PRINTS" id="PR00723">
    <property type="entry name" value="SUBTILISIN"/>
</dbReference>
<dbReference type="InterPro" id="IPR015500">
    <property type="entry name" value="Peptidase_S8_subtilisin-rel"/>
</dbReference>
<feature type="chain" id="PRO_5041334119" evidence="7">
    <location>
        <begin position="20"/>
        <end position="430"/>
    </location>
</feature>
<dbReference type="PROSITE" id="PS00137">
    <property type="entry name" value="SUBTILASE_HIS"/>
    <property type="match status" value="1"/>
</dbReference>
<evidence type="ECO:0000256" key="5">
    <source>
        <dbReference type="PROSITE-ProRule" id="PRU01240"/>
    </source>
</evidence>
<dbReference type="FunFam" id="3.40.50.200:FF:000007">
    <property type="entry name" value="Subtilisin-like serine protease"/>
    <property type="match status" value="1"/>
</dbReference>
<sequence>MKNIISAFALAWLALGSQAKTAASPSLTAAEPIDNHFIVQYHPDTSPTDRKAHEDLIHATAARHTSYRGIMKKFDIGGFQGYHIEIDPKSVSLLQKAKIIKQIQPDASISISRAVTLPPPLPLRPIVAPRQSTPSDIPSNIRRIPVSTWGQSRLSHRVPGVEGYVYDAGGSTAYVIDTGIRTTHAEFSNGSSSSRAIWGKNFIAGSPDTDENGHGTHCAGTVGGGTKGVAPLTELVAVKVFDAGGNGPWSGVLAALDWVVKHATANGRVGRAVVNMSLGGSKWQVVEDAVTAAVQAGVVVVVAAGNAGQPVNTTSPAACADAITVGAIDAGDARPYWSNWGVGLDFFAPGEGVESAWVGSDGDYASESGTSMAAPHVTGLVAYLMQQFGPHTPQQMRDRLNAFATRGAVTGAGEGSTNAIVYNGNEMFMS</sequence>
<dbReference type="InterPro" id="IPR022398">
    <property type="entry name" value="Peptidase_S8_His-AS"/>
</dbReference>
<dbReference type="PROSITE" id="PS00138">
    <property type="entry name" value="SUBTILASE_SER"/>
    <property type="match status" value="1"/>
</dbReference>
<dbReference type="PANTHER" id="PTHR43806:SF11">
    <property type="entry name" value="CEREVISIN-RELATED"/>
    <property type="match status" value="1"/>
</dbReference>
<feature type="signal peptide" evidence="7">
    <location>
        <begin position="1"/>
        <end position="19"/>
    </location>
</feature>
<dbReference type="InterPro" id="IPR050131">
    <property type="entry name" value="Peptidase_S8_subtilisin-like"/>
</dbReference>
<dbReference type="InterPro" id="IPR023828">
    <property type="entry name" value="Peptidase_S8_Ser-AS"/>
</dbReference>